<reference evidence="4" key="1">
    <citation type="submission" date="2021-08" db="EMBL/GenBank/DDBJ databases">
        <title>Genome of a novel bacterium of the phylum Verrucomicrobia, Oleiharenicola sp. KSB-15.</title>
        <authorList>
            <person name="Chung J.-H."/>
            <person name="Ahn J.-H."/>
            <person name="Yoon Y."/>
            <person name="Kim D.-Y."/>
            <person name="An S.-H."/>
            <person name="Park I."/>
            <person name="Yeon J."/>
        </authorList>
    </citation>
    <scope>NUCLEOTIDE SEQUENCE</scope>
    <source>
        <strain evidence="4">KSB-15</strain>
    </source>
</reference>
<evidence type="ECO:0000256" key="1">
    <source>
        <dbReference type="ARBA" id="ARBA00022737"/>
    </source>
</evidence>
<keyword evidence="5" id="KW-1185">Reference proteome</keyword>
<sequence length="584" mass="59182">MNKFLRVASFWFGSVLTTFATSVGLSDTATLVQGRSGTTWDDATVALGTFDDGFVPTAQNRAQWASHWFTTSTGYYASAGGASEVSAELVLADNVAIPAGQLLYVWITHGSEAGLYSDAAWTAPVASTLGLSHTLHFSAQTVAIFGAFDGAHLVAATASTDLSIVTQPATQSVTAGDSVTFTVVAGGTAPFAYQWHKDGVDLAGATNATLLLASVTNADAGEYQVSVANAAAAITSDAATLTVATAPLIVDDPQSQTVPPGGSLTLTAHAEGVAPFTYQWFKNGVPIPGATDATFAIPAVSSGDAGSYIVRITNSLGTAYSAAALVAVNYGPALSNLSVRGGMTAGQTLITGFVVSGGTKPVLVRAAGPALNAFGLVGVADPRLVLYDGDTVVVTNDDWPASLAPTFASLGAFPFDPDSKDAALMESISGPHTAHTSSTGDGTVLVEAYDAGSSNGVALSNLSARYHVGTGNDILIAGFVLSGSGPQRILIRAVGPTLGSFGVTGVLENPQFSVFLDGQLVASNDDWSAALTSVFQSVGAFNFLADSKDAALLVTLEAGHGYTVQVSGVGGATGEALVEIYTVP</sequence>
<accession>A0A8F9XJD8</accession>
<keyword evidence="1" id="KW-0677">Repeat</keyword>
<dbReference type="InterPro" id="IPR036179">
    <property type="entry name" value="Ig-like_dom_sf"/>
</dbReference>
<proteinExistence type="predicted"/>
<evidence type="ECO:0000256" key="2">
    <source>
        <dbReference type="SAM" id="SignalP"/>
    </source>
</evidence>
<gene>
    <name evidence="4" type="ORF">K0B96_14860</name>
</gene>
<dbReference type="SMART" id="SM00408">
    <property type="entry name" value="IGc2"/>
    <property type="match status" value="2"/>
</dbReference>
<dbReference type="Pfam" id="PF13927">
    <property type="entry name" value="Ig_3"/>
    <property type="match status" value="2"/>
</dbReference>
<evidence type="ECO:0000259" key="3">
    <source>
        <dbReference type="PROSITE" id="PS50835"/>
    </source>
</evidence>
<feature type="domain" description="Ig-like" evidence="3">
    <location>
        <begin position="247"/>
        <end position="326"/>
    </location>
</feature>
<keyword evidence="2" id="KW-0732">Signal</keyword>
<dbReference type="Proteomes" id="UP000825051">
    <property type="component" value="Chromosome"/>
</dbReference>
<dbReference type="KEGG" id="ole:K0B96_14860"/>
<dbReference type="EMBL" id="CP080507">
    <property type="protein sequence ID" value="QYM78563.1"/>
    <property type="molecule type" value="Genomic_DNA"/>
</dbReference>
<evidence type="ECO:0000313" key="5">
    <source>
        <dbReference type="Proteomes" id="UP000825051"/>
    </source>
</evidence>
<dbReference type="InterPro" id="IPR013783">
    <property type="entry name" value="Ig-like_fold"/>
</dbReference>
<dbReference type="PROSITE" id="PS50835">
    <property type="entry name" value="IG_LIKE"/>
    <property type="match status" value="2"/>
</dbReference>
<name>A0A8F9XJD8_9BACT</name>
<feature type="chain" id="PRO_5034834414" evidence="2">
    <location>
        <begin position="21"/>
        <end position="584"/>
    </location>
</feature>
<protein>
    <submittedName>
        <fullName evidence="4">Immunoglobulin domain-containing protein</fullName>
    </submittedName>
</protein>
<evidence type="ECO:0000313" key="4">
    <source>
        <dbReference type="EMBL" id="QYM78563.1"/>
    </source>
</evidence>
<dbReference type="InterPro" id="IPR003599">
    <property type="entry name" value="Ig_sub"/>
</dbReference>
<dbReference type="SUPFAM" id="SSF48726">
    <property type="entry name" value="Immunoglobulin"/>
    <property type="match status" value="2"/>
</dbReference>
<dbReference type="InterPro" id="IPR007110">
    <property type="entry name" value="Ig-like_dom"/>
</dbReference>
<dbReference type="InterPro" id="IPR003598">
    <property type="entry name" value="Ig_sub2"/>
</dbReference>
<organism evidence="4 5">
    <name type="scientific">Horticoccus luteus</name>
    <dbReference type="NCBI Taxonomy" id="2862869"/>
    <lineage>
        <taxon>Bacteria</taxon>
        <taxon>Pseudomonadati</taxon>
        <taxon>Verrucomicrobiota</taxon>
        <taxon>Opitutia</taxon>
        <taxon>Opitutales</taxon>
        <taxon>Opitutaceae</taxon>
        <taxon>Horticoccus</taxon>
    </lineage>
</organism>
<feature type="signal peptide" evidence="2">
    <location>
        <begin position="1"/>
        <end position="20"/>
    </location>
</feature>
<dbReference type="PANTHER" id="PTHR13817:SF73">
    <property type="entry name" value="FIBRONECTIN TYPE-III DOMAIN-CONTAINING PROTEIN"/>
    <property type="match status" value="1"/>
</dbReference>
<dbReference type="PANTHER" id="PTHR13817">
    <property type="entry name" value="TITIN"/>
    <property type="match status" value="1"/>
</dbReference>
<dbReference type="AlphaFoldDB" id="A0A8F9XJD8"/>
<dbReference type="Gene3D" id="2.60.40.10">
    <property type="entry name" value="Immunoglobulins"/>
    <property type="match status" value="2"/>
</dbReference>
<dbReference type="InterPro" id="IPR050964">
    <property type="entry name" value="Striated_Muscle_Regulatory"/>
</dbReference>
<dbReference type="SMART" id="SM00409">
    <property type="entry name" value="IG"/>
    <property type="match status" value="2"/>
</dbReference>
<dbReference type="RefSeq" id="WP_220161667.1">
    <property type="nucleotide sequence ID" value="NZ_CP080507.1"/>
</dbReference>
<feature type="domain" description="Ig-like" evidence="3">
    <location>
        <begin position="162"/>
        <end position="242"/>
    </location>
</feature>